<accession>A0A833VHX6</accession>
<dbReference type="InterPro" id="IPR033485">
    <property type="entry name" value="EMSY-LIKE_plant"/>
</dbReference>
<dbReference type="Proteomes" id="UP000623129">
    <property type="component" value="Unassembled WGS sequence"/>
</dbReference>
<evidence type="ECO:0000256" key="3">
    <source>
        <dbReference type="SAM" id="MobiDB-lite"/>
    </source>
</evidence>
<evidence type="ECO:0000256" key="1">
    <source>
        <dbReference type="ARBA" id="ARBA00004123"/>
    </source>
</evidence>
<feature type="compositionally biased region" description="Acidic residues" evidence="3">
    <location>
        <begin position="1"/>
        <end position="15"/>
    </location>
</feature>
<dbReference type="GO" id="GO:0005634">
    <property type="term" value="C:nucleus"/>
    <property type="evidence" value="ECO:0007669"/>
    <property type="project" value="UniProtKB-SubCell"/>
</dbReference>
<dbReference type="PROSITE" id="PS51138">
    <property type="entry name" value="ENT"/>
    <property type="match status" value="1"/>
</dbReference>
<reference evidence="5" key="1">
    <citation type="submission" date="2020-01" db="EMBL/GenBank/DDBJ databases">
        <title>Genome sequence of Kobresia littledalei, the first chromosome-level genome in the family Cyperaceae.</title>
        <authorList>
            <person name="Qu G."/>
        </authorList>
    </citation>
    <scope>NUCLEOTIDE SEQUENCE</scope>
    <source>
        <strain evidence="5">C.B.Clarke</strain>
        <tissue evidence="5">Leaf</tissue>
    </source>
</reference>
<feature type="region of interest" description="Disordered" evidence="3">
    <location>
        <begin position="1"/>
        <end position="45"/>
    </location>
</feature>
<dbReference type="PANTHER" id="PTHR33432">
    <property type="entry name" value="PROTEIN EMSY-LIKE 4"/>
    <property type="match status" value="1"/>
</dbReference>
<comment type="subcellular location">
    <subcellularLocation>
        <location evidence="1">Nucleus</location>
    </subcellularLocation>
</comment>
<protein>
    <submittedName>
        <fullName evidence="5">Protein EMSY-LIKE 3</fullName>
    </submittedName>
</protein>
<dbReference type="InterPro" id="IPR005491">
    <property type="entry name" value="ENT_dom"/>
</dbReference>
<dbReference type="Pfam" id="PF03735">
    <property type="entry name" value="ENT"/>
    <property type="match status" value="1"/>
</dbReference>
<name>A0A833VHX6_9POAL</name>
<comment type="caution">
    <text evidence="5">The sequence shown here is derived from an EMBL/GenBank/DDBJ whole genome shotgun (WGS) entry which is preliminary data.</text>
</comment>
<evidence type="ECO:0000259" key="4">
    <source>
        <dbReference type="PROSITE" id="PS51138"/>
    </source>
</evidence>
<dbReference type="OrthoDB" id="1737049at2759"/>
<dbReference type="GO" id="GO:0050832">
    <property type="term" value="P:defense response to fungus"/>
    <property type="evidence" value="ECO:0007669"/>
    <property type="project" value="InterPro"/>
</dbReference>
<keyword evidence="6" id="KW-1185">Reference proteome</keyword>
<keyword evidence="2" id="KW-0539">Nucleus</keyword>
<dbReference type="EMBL" id="SWLB01000002">
    <property type="protein sequence ID" value="KAF3341217.1"/>
    <property type="molecule type" value="Genomic_DNA"/>
</dbReference>
<organism evidence="5 6">
    <name type="scientific">Carex littledalei</name>
    <dbReference type="NCBI Taxonomy" id="544730"/>
    <lineage>
        <taxon>Eukaryota</taxon>
        <taxon>Viridiplantae</taxon>
        <taxon>Streptophyta</taxon>
        <taxon>Embryophyta</taxon>
        <taxon>Tracheophyta</taxon>
        <taxon>Spermatophyta</taxon>
        <taxon>Magnoliopsida</taxon>
        <taxon>Liliopsida</taxon>
        <taxon>Poales</taxon>
        <taxon>Cyperaceae</taxon>
        <taxon>Cyperoideae</taxon>
        <taxon>Cariceae</taxon>
        <taxon>Carex</taxon>
        <taxon>Carex subgen. Euthyceras</taxon>
    </lineage>
</organism>
<dbReference type="InterPro" id="IPR036142">
    <property type="entry name" value="ENT_dom-like_sf"/>
</dbReference>
<dbReference type="AlphaFoldDB" id="A0A833VHX6"/>
<evidence type="ECO:0000313" key="6">
    <source>
        <dbReference type="Proteomes" id="UP000623129"/>
    </source>
</evidence>
<gene>
    <name evidence="5" type="ORF">FCM35_KLT10061</name>
</gene>
<evidence type="ECO:0000313" key="5">
    <source>
        <dbReference type="EMBL" id="KAF3341217.1"/>
    </source>
</evidence>
<sequence>MEYDPYDSSGTDDDVPPSHQNRAIRGPHPTGNGRNTCPFPYPRQQNNDMEKEIHRLERKAYTSVLRAFKAQADAISWEKENLITDLRRELRLSDDEHRELLTIVNSDEVTQRIR</sequence>
<proteinExistence type="predicted"/>
<dbReference type="PANTHER" id="PTHR33432:SF27">
    <property type="entry name" value="PROTEIN EMSY-LIKE 3"/>
    <property type="match status" value="1"/>
</dbReference>
<evidence type="ECO:0000256" key="2">
    <source>
        <dbReference type="ARBA" id="ARBA00023242"/>
    </source>
</evidence>
<dbReference type="SUPFAM" id="SSF158639">
    <property type="entry name" value="ENT-like"/>
    <property type="match status" value="1"/>
</dbReference>
<dbReference type="SMART" id="SM01191">
    <property type="entry name" value="ENT"/>
    <property type="match status" value="1"/>
</dbReference>
<dbReference type="Gene3D" id="1.10.1240.40">
    <property type="entry name" value="ENT domain"/>
    <property type="match status" value="1"/>
</dbReference>
<feature type="domain" description="ENT" evidence="4">
    <location>
        <begin position="49"/>
        <end position="114"/>
    </location>
</feature>